<evidence type="ECO:0000259" key="4">
    <source>
        <dbReference type="PROSITE" id="PS01124"/>
    </source>
</evidence>
<evidence type="ECO:0000313" key="5">
    <source>
        <dbReference type="EMBL" id="USQ80343.1"/>
    </source>
</evidence>
<dbReference type="PROSITE" id="PS01124">
    <property type="entry name" value="HTH_ARAC_FAMILY_2"/>
    <property type="match status" value="1"/>
</dbReference>
<dbReference type="SUPFAM" id="SSF46689">
    <property type="entry name" value="Homeodomain-like"/>
    <property type="match status" value="1"/>
</dbReference>
<dbReference type="PANTHER" id="PTHR46796:SF15">
    <property type="entry name" value="BLL1074 PROTEIN"/>
    <property type="match status" value="1"/>
</dbReference>
<feature type="domain" description="HTH araC/xylS-type" evidence="4">
    <location>
        <begin position="172"/>
        <end position="258"/>
    </location>
</feature>
<keyword evidence="6" id="KW-1185">Reference proteome</keyword>
<protein>
    <submittedName>
        <fullName evidence="5">Helix-turn-helix domain-containing protein</fullName>
    </submittedName>
</protein>
<evidence type="ECO:0000256" key="2">
    <source>
        <dbReference type="ARBA" id="ARBA00023125"/>
    </source>
</evidence>
<sequence>MVAPALRPYVDSLSAYDVTTPSPGTHRGLPSSTLTLVLPLQEPVDVSWADDPASRRTEWSIISGLHTAPAHIHHGRRQVGIQLQLTVLGTRALTGLPIGALAGQLCHLEELSGDLPPALRHLPEELSAVASAADGARLVSRRLMEALAATGAPGPRAEVGHALARLSGGSAVATVARETGFSRRHLGTLVRAECGVTPKQFQRLARFQTSLRHWQRAIVTRSETLADVAATSGYADQAHLTREWSALAGCTPTQWAREEFPFVQDPQVLTQSR</sequence>
<keyword evidence="1" id="KW-0805">Transcription regulation</keyword>
<dbReference type="Gene3D" id="1.10.10.60">
    <property type="entry name" value="Homeodomain-like"/>
    <property type="match status" value="1"/>
</dbReference>
<proteinExistence type="predicted"/>
<dbReference type="InterPro" id="IPR050204">
    <property type="entry name" value="AraC_XylS_family_regulators"/>
</dbReference>
<keyword evidence="3" id="KW-0804">Transcription</keyword>
<dbReference type="InterPro" id="IPR009057">
    <property type="entry name" value="Homeodomain-like_sf"/>
</dbReference>
<dbReference type="PANTHER" id="PTHR46796">
    <property type="entry name" value="HTH-TYPE TRANSCRIPTIONAL ACTIVATOR RHAS-RELATED"/>
    <property type="match status" value="1"/>
</dbReference>
<dbReference type="EMBL" id="CP099489">
    <property type="protein sequence ID" value="USQ80343.1"/>
    <property type="molecule type" value="Genomic_DNA"/>
</dbReference>
<dbReference type="InterPro" id="IPR018060">
    <property type="entry name" value="HTH_AraC"/>
</dbReference>
<dbReference type="RefSeq" id="WP_252593719.1">
    <property type="nucleotide sequence ID" value="NZ_CP099489.1"/>
</dbReference>
<keyword evidence="2" id="KW-0238">DNA-binding</keyword>
<evidence type="ECO:0000256" key="1">
    <source>
        <dbReference type="ARBA" id="ARBA00023015"/>
    </source>
</evidence>
<evidence type="ECO:0000256" key="3">
    <source>
        <dbReference type="ARBA" id="ARBA00023163"/>
    </source>
</evidence>
<accession>A0ABY4YVE5</accession>
<organism evidence="5 6">
    <name type="scientific">Ornithinimicrobium faecis</name>
    <dbReference type="NCBI Taxonomy" id="2934158"/>
    <lineage>
        <taxon>Bacteria</taxon>
        <taxon>Bacillati</taxon>
        <taxon>Actinomycetota</taxon>
        <taxon>Actinomycetes</taxon>
        <taxon>Micrococcales</taxon>
        <taxon>Ornithinimicrobiaceae</taxon>
        <taxon>Ornithinimicrobium</taxon>
    </lineage>
</organism>
<dbReference type="SMART" id="SM00342">
    <property type="entry name" value="HTH_ARAC"/>
    <property type="match status" value="1"/>
</dbReference>
<dbReference type="Pfam" id="PF12833">
    <property type="entry name" value="HTH_18"/>
    <property type="match status" value="1"/>
</dbReference>
<dbReference type="Proteomes" id="UP001056455">
    <property type="component" value="Chromosome"/>
</dbReference>
<name>A0ABY4YVE5_9MICO</name>
<reference evidence="5" key="1">
    <citation type="submission" date="2022-06" db="EMBL/GenBank/DDBJ databases">
        <title>Ornithinimicrobium HY1793.</title>
        <authorList>
            <person name="Huang Y."/>
        </authorList>
    </citation>
    <scope>NUCLEOTIDE SEQUENCE</scope>
    <source>
        <strain evidence="5">HY1793</strain>
    </source>
</reference>
<gene>
    <name evidence="5" type="ORF">NF556_01375</name>
</gene>
<evidence type="ECO:0000313" key="6">
    <source>
        <dbReference type="Proteomes" id="UP001056455"/>
    </source>
</evidence>